<feature type="region of interest" description="Disordered" evidence="1">
    <location>
        <begin position="1"/>
        <end position="68"/>
    </location>
</feature>
<name>A0A4Z2I6U4_9TELE</name>
<feature type="compositionally biased region" description="Basic residues" evidence="1">
    <location>
        <begin position="46"/>
        <end position="55"/>
    </location>
</feature>
<comment type="caution">
    <text evidence="2">The sequence shown here is derived from an EMBL/GenBank/DDBJ whole genome shotgun (WGS) entry which is preliminary data.</text>
</comment>
<sequence>MWGAGRQKQLLGRVAPGRRNRHRLGPAPCRRGFGRRGAGPTGFFTRRARRRRRVRPRPEGGRGGATEFRDADSGFVFADIRLRFRGYGYVVGSPDPSSAEHTLA</sequence>
<dbReference type="AlphaFoldDB" id="A0A4Z2I6U4"/>
<dbReference type="EMBL" id="SRLO01000128">
    <property type="protein sequence ID" value="TNN73175.1"/>
    <property type="molecule type" value="Genomic_DNA"/>
</dbReference>
<dbReference type="Proteomes" id="UP000314294">
    <property type="component" value="Unassembled WGS sequence"/>
</dbReference>
<proteinExistence type="predicted"/>
<evidence type="ECO:0000313" key="3">
    <source>
        <dbReference type="Proteomes" id="UP000314294"/>
    </source>
</evidence>
<protein>
    <submittedName>
        <fullName evidence="2">Uncharacterized protein</fullName>
    </submittedName>
</protein>
<organism evidence="2 3">
    <name type="scientific">Liparis tanakae</name>
    <name type="common">Tanaka's snailfish</name>
    <dbReference type="NCBI Taxonomy" id="230148"/>
    <lineage>
        <taxon>Eukaryota</taxon>
        <taxon>Metazoa</taxon>
        <taxon>Chordata</taxon>
        <taxon>Craniata</taxon>
        <taxon>Vertebrata</taxon>
        <taxon>Euteleostomi</taxon>
        <taxon>Actinopterygii</taxon>
        <taxon>Neopterygii</taxon>
        <taxon>Teleostei</taxon>
        <taxon>Neoteleostei</taxon>
        <taxon>Acanthomorphata</taxon>
        <taxon>Eupercaria</taxon>
        <taxon>Perciformes</taxon>
        <taxon>Cottioidei</taxon>
        <taxon>Cottales</taxon>
        <taxon>Liparidae</taxon>
        <taxon>Liparis</taxon>
    </lineage>
</organism>
<reference evidence="2 3" key="1">
    <citation type="submission" date="2019-03" db="EMBL/GenBank/DDBJ databases">
        <title>First draft genome of Liparis tanakae, snailfish: a comprehensive survey of snailfish specific genes.</title>
        <authorList>
            <person name="Kim W."/>
            <person name="Song I."/>
            <person name="Jeong J.-H."/>
            <person name="Kim D."/>
            <person name="Kim S."/>
            <person name="Ryu S."/>
            <person name="Song J.Y."/>
            <person name="Lee S.K."/>
        </authorList>
    </citation>
    <scope>NUCLEOTIDE SEQUENCE [LARGE SCALE GENOMIC DNA]</scope>
    <source>
        <tissue evidence="2">Muscle</tissue>
    </source>
</reference>
<accession>A0A4Z2I6U4</accession>
<gene>
    <name evidence="2" type="ORF">EYF80_016661</name>
</gene>
<keyword evidence="3" id="KW-1185">Reference proteome</keyword>
<evidence type="ECO:0000256" key="1">
    <source>
        <dbReference type="SAM" id="MobiDB-lite"/>
    </source>
</evidence>
<evidence type="ECO:0000313" key="2">
    <source>
        <dbReference type="EMBL" id="TNN73175.1"/>
    </source>
</evidence>